<comment type="caution">
    <text evidence="1">The sequence shown here is derived from an EMBL/GenBank/DDBJ whole genome shotgun (WGS) entry which is preliminary data.</text>
</comment>
<evidence type="ECO:0000313" key="2">
    <source>
        <dbReference type="Proteomes" id="UP000282759"/>
    </source>
</evidence>
<dbReference type="RefSeq" id="WP_127708072.1">
    <property type="nucleotide sequence ID" value="NZ_SACK01000013.1"/>
</dbReference>
<evidence type="ECO:0008006" key="3">
    <source>
        <dbReference type="Google" id="ProtNLM"/>
    </source>
</evidence>
<protein>
    <recommendedName>
        <fullName evidence="3">Lipoprotein</fullName>
    </recommendedName>
</protein>
<dbReference type="AlphaFoldDB" id="A0A3S2WVN2"/>
<dbReference type="OrthoDB" id="794725at2"/>
<dbReference type="EMBL" id="SACK01000013">
    <property type="protein sequence ID" value="RVT97163.1"/>
    <property type="molecule type" value="Genomic_DNA"/>
</dbReference>
<proteinExistence type="predicted"/>
<organism evidence="1 2">
    <name type="scientific">Mucilaginibacter limnophilus</name>
    <dbReference type="NCBI Taxonomy" id="1932778"/>
    <lineage>
        <taxon>Bacteria</taxon>
        <taxon>Pseudomonadati</taxon>
        <taxon>Bacteroidota</taxon>
        <taxon>Sphingobacteriia</taxon>
        <taxon>Sphingobacteriales</taxon>
        <taxon>Sphingobacteriaceae</taxon>
        <taxon>Mucilaginibacter</taxon>
    </lineage>
</organism>
<dbReference type="Proteomes" id="UP000282759">
    <property type="component" value="Unassembled WGS sequence"/>
</dbReference>
<name>A0A3S2WVN2_9SPHI</name>
<reference evidence="1 2" key="1">
    <citation type="submission" date="2019-01" db="EMBL/GenBank/DDBJ databases">
        <authorList>
            <person name="Chen W.-M."/>
        </authorList>
    </citation>
    <scope>NUCLEOTIDE SEQUENCE [LARGE SCALE GENOMIC DNA]</scope>
    <source>
        <strain evidence="1 2">YBJ-36</strain>
    </source>
</reference>
<gene>
    <name evidence="1" type="ORF">EOD41_19335</name>
</gene>
<keyword evidence="2" id="KW-1185">Reference proteome</keyword>
<dbReference type="PROSITE" id="PS51257">
    <property type="entry name" value="PROKAR_LIPOPROTEIN"/>
    <property type="match status" value="1"/>
</dbReference>
<evidence type="ECO:0000313" key="1">
    <source>
        <dbReference type="EMBL" id="RVT97163.1"/>
    </source>
</evidence>
<sequence length="147" mass="16289">MKKTTINVLVVIALFSGIMFTSCLKSKNEVTPAPKITGTFDGTLKKLKKNMTSGKFDTVFKFGFAVRMKADSGFTATSDSTLHSNSHGKFANDYSYIQFDDATYASSSTKLFLHGVYIYSFDGTRLQFLASKGDTVAYFYDLKKISN</sequence>
<accession>A0A3S2WVN2</accession>